<protein>
    <recommendedName>
        <fullName evidence="7">CASP-like protein</fullName>
    </recommendedName>
</protein>
<sequence>MSDVDPSVFRTTSTLTLRFLATLTSLIAAVVMYVSREKFVKATDLVCFYYFIVVNGIVSGYSLLVFALPALSLLWRFIIVLDVVVGMLLTAVNSAALGMAYLEKYGNTHAKWGPICSNVPQYCSKVMWALIAGYIAVSMYLFLSILCIYFTLNPLLLQGAKE</sequence>
<dbReference type="Proteomes" id="UP001054252">
    <property type="component" value="Unassembled WGS sequence"/>
</dbReference>
<evidence type="ECO:0000256" key="6">
    <source>
        <dbReference type="ARBA" id="ARBA00023136"/>
    </source>
</evidence>
<evidence type="ECO:0000313" key="10">
    <source>
        <dbReference type="Proteomes" id="UP001054252"/>
    </source>
</evidence>
<feature type="transmembrane region" description="Helical" evidence="7">
    <location>
        <begin position="15"/>
        <end position="34"/>
    </location>
</feature>
<reference evidence="9 10" key="1">
    <citation type="journal article" date="2021" name="Commun. Biol.">
        <title>The genome of Shorea leprosula (Dipterocarpaceae) highlights the ecological relevance of drought in aseasonal tropical rainforests.</title>
        <authorList>
            <person name="Ng K.K.S."/>
            <person name="Kobayashi M.J."/>
            <person name="Fawcett J.A."/>
            <person name="Hatakeyama M."/>
            <person name="Paape T."/>
            <person name="Ng C.H."/>
            <person name="Ang C.C."/>
            <person name="Tnah L.H."/>
            <person name="Lee C.T."/>
            <person name="Nishiyama T."/>
            <person name="Sese J."/>
            <person name="O'Brien M.J."/>
            <person name="Copetti D."/>
            <person name="Mohd Noor M.I."/>
            <person name="Ong R.C."/>
            <person name="Putra M."/>
            <person name="Sireger I.Z."/>
            <person name="Indrioko S."/>
            <person name="Kosugi Y."/>
            <person name="Izuno A."/>
            <person name="Isagi Y."/>
            <person name="Lee S.L."/>
            <person name="Shimizu K.K."/>
        </authorList>
    </citation>
    <scope>NUCLEOTIDE SEQUENCE [LARGE SCALE GENOMIC DNA]</scope>
    <source>
        <strain evidence="9">214</strain>
    </source>
</reference>
<comment type="similarity">
    <text evidence="2 7">Belongs to the Casparian strip membrane proteins (CASP) family.</text>
</comment>
<evidence type="ECO:0000256" key="2">
    <source>
        <dbReference type="ARBA" id="ARBA00007651"/>
    </source>
</evidence>
<keyword evidence="6 7" id="KW-0472">Membrane</keyword>
<evidence type="ECO:0000256" key="3">
    <source>
        <dbReference type="ARBA" id="ARBA00022475"/>
    </source>
</evidence>
<accession>A0AAV5JHM3</accession>
<dbReference type="GO" id="GO:0005886">
    <property type="term" value="C:plasma membrane"/>
    <property type="evidence" value="ECO:0007669"/>
    <property type="project" value="UniProtKB-SubCell"/>
</dbReference>
<comment type="subunit">
    <text evidence="7">Homodimer and heterodimers.</text>
</comment>
<feature type="transmembrane region" description="Helical" evidence="7">
    <location>
        <begin position="46"/>
        <end position="68"/>
    </location>
</feature>
<dbReference type="Pfam" id="PF04535">
    <property type="entry name" value="CASP_dom"/>
    <property type="match status" value="1"/>
</dbReference>
<proteinExistence type="inferred from homology"/>
<feature type="transmembrane region" description="Helical" evidence="7">
    <location>
        <begin position="74"/>
        <end position="102"/>
    </location>
</feature>
<gene>
    <name evidence="9" type="ORF">SLEP1_g23153</name>
</gene>
<organism evidence="9 10">
    <name type="scientific">Rubroshorea leprosula</name>
    <dbReference type="NCBI Taxonomy" id="152421"/>
    <lineage>
        <taxon>Eukaryota</taxon>
        <taxon>Viridiplantae</taxon>
        <taxon>Streptophyta</taxon>
        <taxon>Embryophyta</taxon>
        <taxon>Tracheophyta</taxon>
        <taxon>Spermatophyta</taxon>
        <taxon>Magnoliopsida</taxon>
        <taxon>eudicotyledons</taxon>
        <taxon>Gunneridae</taxon>
        <taxon>Pentapetalae</taxon>
        <taxon>rosids</taxon>
        <taxon>malvids</taxon>
        <taxon>Malvales</taxon>
        <taxon>Dipterocarpaceae</taxon>
        <taxon>Rubroshorea</taxon>
    </lineage>
</organism>
<evidence type="ECO:0000259" key="8">
    <source>
        <dbReference type="Pfam" id="PF04535"/>
    </source>
</evidence>
<evidence type="ECO:0000313" key="9">
    <source>
        <dbReference type="EMBL" id="GKV11941.1"/>
    </source>
</evidence>
<name>A0AAV5JHM3_9ROSI</name>
<evidence type="ECO:0000256" key="7">
    <source>
        <dbReference type="RuleBase" id="RU361233"/>
    </source>
</evidence>
<evidence type="ECO:0000256" key="5">
    <source>
        <dbReference type="ARBA" id="ARBA00022989"/>
    </source>
</evidence>
<evidence type="ECO:0000256" key="4">
    <source>
        <dbReference type="ARBA" id="ARBA00022692"/>
    </source>
</evidence>
<comment type="caution">
    <text evidence="9">The sequence shown here is derived from an EMBL/GenBank/DDBJ whole genome shotgun (WGS) entry which is preliminary data.</text>
</comment>
<feature type="transmembrane region" description="Helical" evidence="7">
    <location>
        <begin position="127"/>
        <end position="152"/>
    </location>
</feature>
<dbReference type="NCBIfam" id="TIGR01569">
    <property type="entry name" value="A_tha_TIGR01569"/>
    <property type="match status" value="1"/>
</dbReference>
<dbReference type="AlphaFoldDB" id="A0AAV5JHM3"/>
<keyword evidence="4 7" id="KW-0812">Transmembrane</keyword>
<dbReference type="EMBL" id="BPVZ01000035">
    <property type="protein sequence ID" value="GKV11941.1"/>
    <property type="molecule type" value="Genomic_DNA"/>
</dbReference>
<keyword evidence="10" id="KW-1185">Reference proteome</keyword>
<dbReference type="InterPro" id="IPR006702">
    <property type="entry name" value="CASP_dom"/>
</dbReference>
<dbReference type="InterPro" id="IPR006459">
    <property type="entry name" value="CASP/CASPL"/>
</dbReference>
<feature type="domain" description="Casparian strip membrane protein" evidence="8">
    <location>
        <begin position="11"/>
        <end position="137"/>
    </location>
</feature>
<evidence type="ECO:0000256" key="1">
    <source>
        <dbReference type="ARBA" id="ARBA00004651"/>
    </source>
</evidence>
<comment type="subcellular location">
    <subcellularLocation>
        <location evidence="1 7">Cell membrane</location>
        <topology evidence="1 7">Multi-pass membrane protein</topology>
    </subcellularLocation>
</comment>
<keyword evidence="3 7" id="KW-1003">Cell membrane</keyword>
<keyword evidence="5 7" id="KW-1133">Transmembrane helix</keyword>